<keyword evidence="3" id="KW-0238">DNA-binding</keyword>
<dbReference type="PANTHER" id="PTHR30629">
    <property type="entry name" value="PROPHAGE INTEGRASE"/>
    <property type="match status" value="1"/>
</dbReference>
<keyword evidence="4" id="KW-0233">DNA recombination</keyword>
<dbReference type="InterPro" id="IPR013762">
    <property type="entry name" value="Integrase-like_cat_sf"/>
</dbReference>
<dbReference type="EMBL" id="JAGIYZ010000004">
    <property type="protein sequence ID" value="MBP0463597.1"/>
    <property type="molecule type" value="Genomic_DNA"/>
</dbReference>
<comment type="similarity">
    <text evidence="1">Belongs to the 'phage' integrase family.</text>
</comment>
<dbReference type="Gene3D" id="3.30.160.390">
    <property type="entry name" value="Integrase, DNA-binding domain"/>
    <property type="match status" value="1"/>
</dbReference>
<dbReference type="RefSeq" id="WP_209350982.1">
    <property type="nucleotide sequence ID" value="NZ_JAGIYZ010000004.1"/>
</dbReference>
<evidence type="ECO:0000259" key="5">
    <source>
        <dbReference type="PROSITE" id="PS51898"/>
    </source>
</evidence>
<dbReference type="Gene3D" id="1.10.150.130">
    <property type="match status" value="1"/>
</dbReference>
<dbReference type="InterPro" id="IPR011010">
    <property type="entry name" value="DNA_brk_join_enz"/>
</dbReference>
<dbReference type="InterPro" id="IPR050808">
    <property type="entry name" value="Phage_Integrase"/>
</dbReference>
<dbReference type="Pfam" id="PF13356">
    <property type="entry name" value="Arm-DNA-bind_3"/>
    <property type="match status" value="1"/>
</dbReference>
<dbReference type="Pfam" id="PF00589">
    <property type="entry name" value="Phage_integrase"/>
    <property type="match status" value="1"/>
</dbReference>
<dbReference type="PROSITE" id="PS51898">
    <property type="entry name" value="TYR_RECOMBINASE"/>
    <property type="match status" value="1"/>
</dbReference>
<dbReference type="InterPro" id="IPR002104">
    <property type="entry name" value="Integrase_catalytic"/>
</dbReference>
<keyword evidence="2" id="KW-0229">DNA integration</keyword>
<proteinExistence type="inferred from homology"/>
<dbReference type="InterPro" id="IPR038488">
    <property type="entry name" value="Integrase_DNA-bd_sf"/>
</dbReference>
<protein>
    <submittedName>
        <fullName evidence="6">Tyrosine-type recombinase/integrase</fullName>
    </submittedName>
</protein>
<evidence type="ECO:0000313" key="7">
    <source>
        <dbReference type="Proteomes" id="UP000680815"/>
    </source>
</evidence>
<evidence type="ECO:0000256" key="3">
    <source>
        <dbReference type="ARBA" id="ARBA00023125"/>
    </source>
</evidence>
<dbReference type="Proteomes" id="UP000680815">
    <property type="component" value="Unassembled WGS sequence"/>
</dbReference>
<dbReference type="SUPFAM" id="SSF56349">
    <property type="entry name" value="DNA breaking-rejoining enzymes"/>
    <property type="match status" value="1"/>
</dbReference>
<evidence type="ECO:0000256" key="4">
    <source>
        <dbReference type="ARBA" id="ARBA00023172"/>
    </source>
</evidence>
<feature type="domain" description="Tyr recombinase" evidence="5">
    <location>
        <begin position="214"/>
        <end position="390"/>
    </location>
</feature>
<evidence type="ECO:0000256" key="2">
    <source>
        <dbReference type="ARBA" id="ARBA00022908"/>
    </source>
</evidence>
<evidence type="ECO:0000256" key="1">
    <source>
        <dbReference type="ARBA" id="ARBA00008857"/>
    </source>
</evidence>
<dbReference type="Gene3D" id="1.10.443.10">
    <property type="entry name" value="Intergrase catalytic core"/>
    <property type="match status" value="1"/>
</dbReference>
<sequence>MATTLNRLAAKSLVSLPAGKHHDGGGLYLEVRGASRAFLFRYTLDGRARWMGLGPFPDISLARARELAAEARGLVAERKDPIEARAASRQAQQRAARSVGDAAEAYVAARAPSWRPRMLAAVKGLVLLYDRPAGEAGPLADLPIASVGSEAVAAWLTPIWHATPARGAKVRGLLEQIIAHAEAAGWRDEARANPAAWSRLKAVLPPARKVRPVVHHRALDASDMPALWQALEGRTGAAVEALRLIMLTAVRHSEATLAVWSEFTLDGDEPIWTVPAARMKAGRPHRVPLSPQAVEVLRRLQAVRRGPLVFPGQSGRKPIANTTISALLKRMGGDWHSKVTPHGARATLRSWCASVGVPAEVAEMLLAHAQPSLTQAYQRDTLDRQRREVLCRWADHVAGPVGG</sequence>
<organism evidence="6 7">
    <name type="scientific">Roseomonas nitratireducens</name>
    <dbReference type="NCBI Taxonomy" id="2820810"/>
    <lineage>
        <taxon>Bacteria</taxon>
        <taxon>Pseudomonadati</taxon>
        <taxon>Pseudomonadota</taxon>
        <taxon>Alphaproteobacteria</taxon>
        <taxon>Acetobacterales</taxon>
        <taxon>Roseomonadaceae</taxon>
        <taxon>Roseomonas</taxon>
    </lineage>
</organism>
<reference evidence="6 7" key="1">
    <citation type="submission" date="2021-03" db="EMBL/GenBank/DDBJ databases">
        <authorList>
            <person name="So Y."/>
        </authorList>
    </citation>
    <scope>NUCLEOTIDE SEQUENCE [LARGE SCALE GENOMIC DNA]</scope>
    <source>
        <strain evidence="6 7">PWR1</strain>
    </source>
</reference>
<evidence type="ECO:0000313" key="6">
    <source>
        <dbReference type="EMBL" id="MBP0463597.1"/>
    </source>
</evidence>
<name>A0ABS4AQQ4_9PROT</name>
<dbReference type="CDD" id="cd00801">
    <property type="entry name" value="INT_P4_C"/>
    <property type="match status" value="1"/>
</dbReference>
<dbReference type="InterPro" id="IPR010998">
    <property type="entry name" value="Integrase_recombinase_N"/>
</dbReference>
<gene>
    <name evidence="6" type="ORF">J5Y09_06725</name>
</gene>
<keyword evidence="7" id="KW-1185">Reference proteome</keyword>
<comment type="caution">
    <text evidence="6">The sequence shown here is derived from an EMBL/GenBank/DDBJ whole genome shotgun (WGS) entry which is preliminary data.</text>
</comment>
<dbReference type="PANTHER" id="PTHR30629:SF2">
    <property type="entry name" value="PROPHAGE INTEGRASE INTS-RELATED"/>
    <property type="match status" value="1"/>
</dbReference>
<accession>A0ABS4AQQ4</accession>
<dbReference type="InterPro" id="IPR025166">
    <property type="entry name" value="Integrase_DNA_bind_dom"/>
</dbReference>